<proteinExistence type="predicted"/>
<gene>
    <name evidence="1" type="ORF">HQN87_01475</name>
</gene>
<organism evidence="1 2">
    <name type="scientific">Paenibacillus tritici</name>
    <dbReference type="NCBI Taxonomy" id="1873425"/>
    <lineage>
        <taxon>Bacteria</taxon>
        <taxon>Bacillati</taxon>
        <taxon>Bacillota</taxon>
        <taxon>Bacilli</taxon>
        <taxon>Bacillales</taxon>
        <taxon>Paenibacillaceae</taxon>
        <taxon>Paenibacillus</taxon>
    </lineage>
</organism>
<evidence type="ECO:0000313" key="2">
    <source>
        <dbReference type="Proteomes" id="UP000711047"/>
    </source>
</evidence>
<evidence type="ECO:0000313" key="1">
    <source>
        <dbReference type="EMBL" id="NQX43986.1"/>
    </source>
</evidence>
<dbReference type="RefSeq" id="WP_173126648.1">
    <property type="nucleotide sequence ID" value="NZ_JABMKX010000001.1"/>
</dbReference>
<accession>A0ABX2DKK6</accession>
<keyword evidence="2" id="KW-1185">Reference proteome</keyword>
<reference evidence="1 2" key="1">
    <citation type="submission" date="2020-05" db="EMBL/GenBank/DDBJ databases">
        <title>Paenibacillus glebae, sp. nov., Paenibacillus humi sp. nov., Paenibacillus pedi sp. nov., Paenibacillus terrestris sp. nov. and Paenibacillus terricola sp. nov., isolated from a forest top soil sample.</title>
        <authorList>
            <person name="Qi S."/>
            <person name="Carlier A."/>
            <person name="Cnockaert M."/>
            <person name="Vandamme P."/>
        </authorList>
    </citation>
    <scope>NUCLEOTIDE SEQUENCE [LARGE SCALE GENOMIC DNA]</scope>
    <source>
        <strain evidence="1 2">LMG 29502</strain>
    </source>
</reference>
<dbReference type="EMBL" id="JABMKX010000001">
    <property type="protein sequence ID" value="NQX43986.1"/>
    <property type="molecule type" value="Genomic_DNA"/>
</dbReference>
<sequence>MQLDPELIKVGVDLASSVAKNSVQAIAGKIKGAKASGDKDKLVGNLEEIINELISERNRLVQLVQAYEETLITQKISDADIEYITGNIVPLLENLLEQNAGEDAQKTREALNLFKPILSKELFNIVQLLGFNFKQAIGEPLTLLINSTIKSKVSPTDEASIALKTAESQREVEFYKVMQDEEAFKRYCIATGRQLN</sequence>
<protein>
    <submittedName>
        <fullName evidence="1">Uncharacterized protein</fullName>
    </submittedName>
</protein>
<name>A0ABX2DKK6_9BACL</name>
<comment type="caution">
    <text evidence="1">The sequence shown here is derived from an EMBL/GenBank/DDBJ whole genome shotgun (WGS) entry which is preliminary data.</text>
</comment>
<dbReference type="Proteomes" id="UP000711047">
    <property type="component" value="Unassembled WGS sequence"/>
</dbReference>